<sequence length="64" mass="7454">MVKVEEEYEQCTFVTQYVVINSVFQNFVPGNHFVTNLQTWQLLVGFVQTAPVQKKIVLHRSARL</sequence>
<organism evidence="1 2">
    <name type="scientific">Trifolium medium</name>
    <dbReference type="NCBI Taxonomy" id="97028"/>
    <lineage>
        <taxon>Eukaryota</taxon>
        <taxon>Viridiplantae</taxon>
        <taxon>Streptophyta</taxon>
        <taxon>Embryophyta</taxon>
        <taxon>Tracheophyta</taxon>
        <taxon>Spermatophyta</taxon>
        <taxon>Magnoliopsida</taxon>
        <taxon>eudicotyledons</taxon>
        <taxon>Gunneridae</taxon>
        <taxon>Pentapetalae</taxon>
        <taxon>rosids</taxon>
        <taxon>fabids</taxon>
        <taxon>Fabales</taxon>
        <taxon>Fabaceae</taxon>
        <taxon>Papilionoideae</taxon>
        <taxon>50 kb inversion clade</taxon>
        <taxon>NPAAA clade</taxon>
        <taxon>Hologalegina</taxon>
        <taxon>IRL clade</taxon>
        <taxon>Trifolieae</taxon>
        <taxon>Trifolium</taxon>
    </lineage>
</organism>
<comment type="caution">
    <text evidence="1">The sequence shown here is derived from an EMBL/GenBank/DDBJ whole genome shotgun (WGS) entry which is preliminary data.</text>
</comment>
<protein>
    <submittedName>
        <fullName evidence="1">Uncharacterized protein</fullName>
    </submittedName>
</protein>
<evidence type="ECO:0000313" key="1">
    <source>
        <dbReference type="EMBL" id="MCI30157.1"/>
    </source>
</evidence>
<dbReference type="Proteomes" id="UP000265520">
    <property type="component" value="Unassembled WGS sequence"/>
</dbReference>
<accession>A0A392R1M9</accession>
<proteinExistence type="predicted"/>
<reference evidence="1 2" key="1">
    <citation type="journal article" date="2018" name="Front. Plant Sci.">
        <title>Red Clover (Trifolium pratense) and Zigzag Clover (T. medium) - A Picture of Genomic Similarities and Differences.</title>
        <authorList>
            <person name="Dluhosova J."/>
            <person name="Istvanek J."/>
            <person name="Nedelnik J."/>
            <person name="Repkova J."/>
        </authorList>
    </citation>
    <scope>NUCLEOTIDE SEQUENCE [LARGE SCALE GENOMIC DNA]</scope>
    <source>
        <strain evidence="2">cv. 10/8</strain>
        <tissue evidence="1">Leaf</tissue>
    </source>
</reference>
<dbReference type="AlphaFoldDB" id="A0A392R1M9"/>
<keyword evidence="2" id="KW-1185">Reference proteome</keyword>
<name>A0A392R1M9_9FABA</name>
<evidence type="ECO:0000313" key="2">
    <source>
        <dbReference type="Proteomes" id="UP000265520"/>
    </source>
</evidence>
<dbReference type="EMBL" id="LXQA010177442">
    <property type="protein sequence ID" value="MCI30157.1"/>
    <property type="molecule type" value="Genomic_DNA"/>
</dbReference>